<keyword evidence="3" id="KW-1185">Reference proteome</keyword>
<dbReference type="OrthoDB" id="432970at2759"/>
<protein>
    <submittedName>
        <fullName evidence="2">Uncharacterized protein</fullName>
    </submittedName>
</protein>
<proteinExistence type="predicted"/>
<dbReference type="RefSeq" id="XP_033655208.1">
    <property type="nucleotide sequence ID" value="XM_033794533.1"/>
</dbReference>
<feature type="region of interest" description="Disordered" evidence="1">
    <location>
        <begin position="20"/>
        <end position="39"/>
    </location>
</feature>
<evidence type="ECO:0000313" key="2">
    <source>
        <dbReference type="EMBL" id="KAF2277669.1"/>
    </source>
</evidence>
<gene>
    <name evidence="2" type="ORF">EI97DRAFT_301119</name>
</gene>
<evidence type="ECO:0000256" key="1">
    <source>
        <dbReference type="SAM" id="MobiDB-lite"/>
    </source>
</evidence>
<organism evidence="2 3">
    <name type="scientific">Westerdykella ornata</name>
    <dbReference type="NCBI Taxonomy" id="318751"/>
    <lineage>
        <taxon>Eukaryota</taxon>
        <taxon>Fungi</taxon>
        <taxon>Dikarya</taxon>
        <taxon>Ascomycota</taxon>
        <taxon>Pezizomycotina</taxon>
        <taxon>Dothideomycetes</taxon>
        <taxon>Pleosporomycetidae</taxon>
        <taxon>Pleosporales</taxon>
        <taxon>Sporormiaceae</taxon>
        <taxon>Westerdykella</taxon>
    </lineage>
</organism>
<dbReference type="Proteomes" id="UP000800097">
    <property type="component" value="Unassembled WGS sequence"/>
</dbReference>
<evidence type="ECO:0000313" key="3">
    <source>
        <dbReference type="Proteomes" id="UP000800097"/>
    </source>
</evidence>
<dbReference type="GeneID" id="54547708"/>
<sequence length="164" mass="18378">MIRSILISYPRVRITPPGGLTSYSADRKEQDNGSWAHRRWRNGGVRPKPLSIPRAFPRARKTMVAPSQSTCSSGQYRMARLEWLIYTAAIRIGRSRTLPAGVGVPLDSSEIGRLVGYGLYCGHGYRRESEFEDVVILNTCLNSRLTSFCTSCQQTHPPAEYTTL</sequence>
<name>A0A6A6JRT8_WESOR</name>
<reference evidence="2" key="1">
    <citation type="journal article" date="2020" name="Stud. Mycol.">
        <title>101 Dothideomycetes genomes: a test case for predicting lifestyles and emergence of pathogens.</title>
        <authorList>
            <person name="Haridas S."/>
            <person name="Albert R."/>
            <person name="Binder M."/>
            <person name="Bloem J."/>
            <person name="Labutti K."/>
            <person name="Salamov A."/>
            <person name="Andreopoulos B."/>
            <person name="Baker S."/>
            <person name="Barry K."/>
            <person name="Bills G."/>
            <person name="Bluhm B."/>
            <person name="Cannon C."/>
            <person name="Castanera R."/>
            <person name="Culley D."/>
            <person name="Daum C."/>
            <person name="Ezra D."/>
            <person name="Gonzalez J."/>
            <person name="Henrissat B."/>
            <person name="Kuo A."/>
            <person name="Liang C."/>
            <person name="Lipzen A."/>
            <person name="Lutzoni F."/>
            <person name="Magnuson J."/>
            <person name="Mondo S."/>
            <person name="Nolan M."/>
            <person name="Ohm R."/>
            <person name="Pangilinan J."/>
            <person name="Park H.-J."/>
            <person name="Ramirez L."/>
            <person name="Alfaro M."/>
            <person name="Sun H."/>
            <person name="Tritt A."/>
            <person name="Yoshinaga Y."/>
            <person name="Zwiers L.-H."/>
            <person name="Turgeon B."/>
            <person name="Goodwin S."/>
            <person name="Spatafora J."/>
            <person name="Crous P."/>
            <person name="Grigoriev I."/>
        </authorList>
    </citation>
    <scope>NUCLEOTIDE SEQUENCE</scope>
    <source>
        <strain evidence="2">CBS 379.55</strain>
    </source>
</reference>
<accession>A0A6A6JRT8</accession>
<dbReference type="AlphaFoldDB" id="A0A6A6JRT8"/>
<dbReference type="EMBL" id="ML986490">
    <property type="protein sequence ID" value="KAF2277669.1"/>
    <property type="molecule type" value="Genomic_DNA"/>
</dbReference>